<keyword evidence="4" id="KW-0326">Glycosidase</keyword>
<sequence length="948" mass="104470">MRPPRNFTLLLALAIPTASQQIWDIWQTTWDRSRLFTRLPMSSPINFITPGPIGSADIVVNEASRFQTISGFGASLTDTSALVLNNLKTRNSNNYWNLLRSMFDPTDNANAAGLNYIRLPIGASDFSANVYSLDDTSGDTSFSNFNINRIPSYVFSVLRDIQSINNVLKFHLVPWSPPGWMKDSNSMNGGSLRSQYVGSYATYLLKSVQGFQSLGFPIYAINIQNEPQHSNPTYPTCTMTPAVEAQIGVALRGLLDANGLGGVRVVGYEHNWDNAGTYAVQLMANSGNAFAGVAFHCYAGSVSNQNTFHNAYPNKEIYFTECTGTLGSDWWSDIKWYMDNLWIGSIERFSKSGLMWNLASDPSGGPKLPGTTSCGGPGCRALVTVNSNGSYSFNQEFYSMAQASKGTIPKDAGGPFAQRIGVSVGGSLGWALRVSAFVTGRANSADWLRYSIVVLNWYDNASSSWNPVPVTATIGFRGMQATYTFPVGVTTLWWFAPATGSSRINPTNSTVTTDPVNLTVHSSAGVHSSTVPAVSMGSAGGQAATSFYDAFQSPTLQYMHQLRLNCLQDTGSGEPPDQLCSRVRHQRKAWELLDWTPTELVNIPGGLTAYELLSGVFVGTDGTRLSVCWLPSTTQETRTVYFESVGFHIRDLAIDPNQDLIILLEEIELPNGSRRVNIHPRSISVNAAHPHSMPDPLYFDISPHPEYGNSLLKPELQLANDIFALFIPVPGVSRLLLWNWRAGLLVYDSGDRNFPLEASGFDMLGRDAFILAPTIHSGQFQGRPTQGKPFILFVRSETFLKYTAFEPGDAAMAAVPDIPWGQWGEYETRFMGERVHETWPRYAYGYRVVCKPHGATCVEVLDFSISNPHLSLSSAVPANGTRQRLGINEPSDIPPEGIFQRHVVTRLPFHIASRSVPDNPFPYFMIDEDRLVGYHNGLRGTQLQVYYF</sequence>
<dbReference type="OrthoDB" id="2160638at2759"/>
<dbReference type="PANTHER" id="PTHR11069:SF23">
    <property type="entry name" value="LYSOSOMAL ACID GLUCOSYLCERAMIDASE"/>
    <property type="match status" value="1"/>
</dbReference>
<feature type="domain" description="Glycosyl hydrolase family 30 TIM-barrel" evidence="6">
    <location>
        <begin position="69"/>
        <end position="332"/>
    </location>
</feature>
<organism evidence="7 8">
    <name type="scientific">Agrocybe chaxingu</name>
    <dbReference type="NCBI Taxonomy" id="84603"/>
    <lineage>
        <taxon>Eukaryota</taxon>
        <taxon>Fungi</taxon>
        <taxon>Dikarya</taxon>
        <taxon>Basidiomycota</taxon>
        <taxon>Agaricomycotina</taxon>
        <taxon>Agaricomycetes</taxon>
        <taxon>Agaricomycetidae</taxon>
        <taxon>Agaricales</taxon>
        <taxon>Agaricineae</taxon>
        <taxon>Strophariaceae</taxon>
        <taxon>Agrocybe</taxon>
    </lineage>
</organism>
<evidence type="ECO:0000256" key="3">
    <source>
        <dbReference type="ARBA" id="ARBA00022801"/>
    </source>
</evidence>
<reference evidence="7" key="1">
    <citation type="submission" date="2022-07" db="EMBL/GenBank/DDBJ databases">
        <title>Genome Sequence of Agrocybe chaxingu.</title>
        <authorList>
            <person name="Buettner E."/>
        </authorList>
    </citation>
    <scope>NUCLEOTIDE SEQUENCE</scope>
    <source>
        <strain evidence="7">MP-N11</strain>
    </source>
</reference>
<comment type="similarity">
    <text evidence="1 4">Belongs to the glycosyl hydrolase 30 family.</text>
</comment>
<dbReference type="Pfam" id="PF02055">
    <property type="entry name" value="Glyco_hydro_30"/>
    <property type="match status" value="1"/>
</dbReference>
<keyword evidence="8" id="KW-1185">Reference proteome</keyword>
<dbReference type="Gene3D" id="2.60.40.1180">
    <property type="entry name" value="Golgi alpha-mannosidase II"/>
    <property type="match status" value="1"/>
</dbReference>
<dbReference type="AlphaFoldDB" id="A0A9W8N1U3"/>
<protein>
    <recommendedName>
        <fullName evidence="6">Glycosyl hydrolase family 30 TIM-barrel domain-containing protein</fullName>
    </recommendedName>
</protein>
<dbReference type="Gene3D" id="3.20.20.80">
    <property type="entry name" value="Glycosidases"/>
    <property type="match status" value="1"/>
</dbReference>
<evidence type="ECO:0000256" key="4">
    <source>
        <dbReference type="RuleBase" id="RU361188"/>
    </source>
</evidence>
<evidence type="ECO:0000256" key="5">
    <source>
        <dbReference type="SAM" id="SignalP"/>
    </source>
</evidence>
<evidence type="ECO:0000256" key="1">
    <source>
        <dbReference type="ARBA" id="ARBA00005382"/>
    </source>
</evidence>
<dbReference type="InterPro" id="IPR017853">
    <property type="entry name" value="GH"/>
</dbReference>
<gene>
    <name evidence="7" type="ORF">NLJ89_g475</name>
</gene>
<dbReference type="InterPro" id="IPR013780">
    <property type="entry name" value="Glyco_hydro_b"/>
</dbReference>
<dbReference type="GO" id="GO:0006680">
    <property type="term" value="P:glucosylceramide catabolic process"/>
    <property type="evidence" value="ECO:0007669"/>
    <property type="project" value="TreeGrafter"/>
</dbReference>
<feature type="signal peptide" evidence="5">
    <location>
        <begin position="1"/>
        <end position="19"/>
    </location>
</feature>
<evidence type="ECO:0000256" key="2">
    <source>
        <dbReference type="ARBA" id="ARBA00022729"/>
    </source>
</evidence>
<dbReference type="SUPFAM" id="SSF51445">
    <property type="entry name" value="(Trans)glycosidases"/>
    <property type="match status" value="1"/>
</dbReference>
<comment type="caution">
    <text evidence="7">The sequence shown here is derived from an EMBL/GenBank/DDBJ whole genome shotgun (WGS) entry which is preliminary data.</text>
</comment>
<dbReference type="GO" id="GO:0016020">
    <property type="term" value="C:membrane"/>
    <property type="evidence" value="ECO:0007669"/>
    <property type="project" value="GOC"/>
</dbReference>
<name>A0A9W8N1U3_9AGAR</name>
<proteinExistence type="inferred from homology"/>
<evidence type="ECO:0000313" key="7">
    <source>
        <dbReference type="EMBL" id="KAJ3517477.1"/>
    </source>
</evidence>
<feature type="chain" id="PRO_5040882527" description="Glycosyl hydrolase family 30 TIM-barrel domain-containing protein" evidence="5">
    <location>
        <begin position="20"/>
        <end position="948"/>
    </location>
</feature>
<dbReference type="GO" id="GO:0004348">
    <property type="term" value="F:glucosylceramidase activity"/>
    <property type="evidence" value="ECO:0007669"/>
    <property type="project" value="InterPro"/>
</dbReference>
<dbReference type="Proteomes" id="UP001148786">
    <property type="component" value="Unassembled WGS sequence"/>
</dbReference>
<dbReference type="PANTHER" id="PTHR11069">
    <property type="entry name" value="GLUCOSYLCERAMIDASE"/>
    <property type="match status" value="1"/>
</dbReference>
<dbReference type="InterPro" id="IPR033453">
    <property type="entry name" value="Glyco_hydro_30_TIM-barrel"/>
</dbReference>
<keyword evidence="2 5" id="KW-0732">Signal</keyword>
<accession>A0A9W8N1U3</accession>
<evidence type="ECO:0000259" key="6">
    <source>
        <dbReference type="Pfam" id="PF02055"/>
    </source>
</evidence>
<dbReference type="EMBL" id="JANKHO010000018">
    <property type="protein sequence ID" value="KAJ3517477.1"/>
    <property type="molecule type" value="Genomic_DNA"/>
</dbReference>
<keyword evidence="3 4" id="KW-0378">Hydrolase</keyword>
<dbReference type="InterPro" id="IPR001139">
    <property type="entry name" value="Glyco_hydro_30"/>
</dbReference>
<evidence type="ECO:0000313" key="8">
    <source>
        <dbReference type="Proteomes" id="UP001148786"/>
    </source>
</evidence>